<dbReference type="Pfam" id="PF04082">
    <property type="entry name" value="Fungal_trans"/>
    <property type="match status" value="1"/>
</dbReference>
<feature type="compositionally biased region" description="Polar residues" evidence="4">
    <location>
        <begin position="721"/>
        <end position="735"/>
    </location>
</feature>
<dbReference type="SUPFAM" id="SSF57701">
    <property type="entry name" value="Zn2/Cys6 DNA-binding domain"/>
    <property type="match status" value="1"/>
</dbReference>
<feature type="compositionally biased region" description="Basic and acidic residues" evidence="4">
    <location>
        <begin position="738"/>
        <end position="752"/>
    </location>
</feature>
<dbReference type="GO" id="GO:0005634">
    <property type="term" value="C:nucleus"/>
    <property type="evidence" value="ECO:0007669"/>
    <property type="project" value="UniProtKB-SubCell"/>
</dbReference>
<evidence type="ECO:0000256" key="3">
    <source>
        <dbReference type="ARBA" id="ARBA00023242"/>
    </source>
</evidence>
<keyword evidence="2" id="KW-0479">Metal-binding</keyword>
<dbReference type="PANTHER" id="PTHR31001">
    <property type="entry name" value="UNCHARACTERIZED TRANSCRIPTIONAL REGULATORY PROTEIN"/>
    <property type="match status" value="1"/>
</dbReference>
<dbReference type="PROSITE" id="PS50048">
    <property type="entry name" value="ZN2_CY6_FUNGAL_2"/>
    <property type="match status" value="1"/>
</dbReference>
<organism evidence="6 7">
    <name type="scientific">Microdochium bolleyi</name>
    <dbReference type="NCBI Taxonomy" id="196109"/>
    <lineage>
        <taxon>Eukaryota</taxon>
        <taxon>Fungi</taxon>
        <taxon>Dikarya</taxon>
        <taxon>Ascomycota</taxon>
        <taxon>Pezizomycotina</taxon>
        <taxon>Sordariomycetes</taxon>
        <taxon>Xylariomycetidae</taxon>
        <taxon>Xylariales</taxon>
        <taxon>Microdochiaceae</taxon>
        <taxon>Microdochium</taxon>
    </lineage>
</organism>
<dbReference type="EMBL" id="KQ964267">
    <property type="protein sequence ID" value="KXJ86571.1"/>
    <property type="molecule type" value="Genomic_DNA"/>
</dbReference>
<evidence type="ECO:0000313" key="6">
    <source>
        <dbReference type="EMBL" id="KXJ86571.1"/>
    </source>
</evidence>
<dbReference type="GO" id="GO:0008270">
    <property type="term" value="F:zinc ion binding"/>
    <property type="evidence" value="ECO:0007669"/>
    <property type="project" value="InterPro"/>
</dbReference>
<dbReference type="CDD" id="cd12148">
    <property type="entry name" value="fungal_TF_MHR"/>
    <property type="match status" value="1"/>
</dbReference>
<feature type="compositionally biased region" description="Polar residues" evidence="4">
    <location>
        <begin position="181"/>
        <end position="195"/>
    </location>
</feature>
<feature type="region of interest" description="Disordered" evidence="4">
    <location>
        <begin position="1"/>
        <end position="22"/>
    </location>
</feature>
<dbReference type="GO" id="GO:0006351">
    <property type="term" value="P:DNA-templated transcription"/>
    <property type="evidence" value="ECO:0007669"/>
    <property type="project" value="InterPro"/>
</dbReference>
<comment type="subcellular location">
    <subcellularLocation>
        <location evidence="1">Nucleus</location>
    </subcellularLocation>
</comment>
<dbReference type="Pfam" id="PF00172">
    <property type="entry name" value="Zn_clus"/>
    <property type="match status" value="1"/>
</dbReference>
<dbReference type="CDD" id="cd00067">
    <property type="entry name" value="GAL4"/>
    <property type="match status" value="1"/>
</dbReference>
<evidence type="ECO:0000313" key="7">
    <source>
        <dbReference type="Proteomes" id="UP000070501"/>
    </source>
</evidence>
<accession>A0A136INS0</accession>
<sequence>MTGSMSGVARRPPPAPPRSCLPCHQRKVRCDKKAPCSACVRGSHRCVYPSPDSSTHSPRRRPRSSIADIAGRLQQLEGTIISLSSGEAVPTRSQTAPSTTSTAPTASYGMGAPPRGDTTHRDTVHVGSRPSHHRAHTDASSSHSPSTFTGVLRSGHESNEYVNEILLSRVLEEQEDENRPAEQQQDEPTPRTQAKTAMESPIGYPFSPAAAQMDGRPTSALDLLPPRGEATQLWRAFVQNTTGLLCLLHLPTTQIAVFTAIDNPGAAPPDTVCLLHAICFSAITSIWPAEAAALLNMPKAEALGRAKTGFELALSAANVMERPTVTALQAITLFTETLRAHRISRSDWAFLGLAIRLAQSLGVHRDGAAFFPRMSLFEAEMRRRLWWHLQAQDKRAGEDHGFVTDSSFVTGSSNSNGASNDQPRLPLHVDDSALHPGMTAYPPPATHFCTTTHFLIMAQSSLALQELSRMIVTGASEAERQKVVDGLMERVRPMLGYINPVIPEQKTVLVACQIVLAKRDFVSRVQLLSRHPSPLGDSGASSNGDNHNVDRGNGPDAAGTAAAAKAETTKVAIMEESLLVACDILDMDHVVYEDELLRSYRWLAECYPQYHLLLYVLWHLNVRPTQGPNVERAWAAVDRVFEHEATRAWRQGVIPLNAHVSAREYRPTGSVWAVFLRLRDKALRARAAAAAAAPAAGAMEEPTGKTRGNAFESEADRGTIHVTSEGVTSAGSQMGTADEAHRGARVENRDGVPDDPDQTEFYGGMETGDSAASWQHGVQDWDTLLADFASQDYSFWGAP</sequence>
<keyword evidence="3" id="KW-0539">Nucleus</keyword>
<dbReference type="PROSITE" id="PS00463">
    <property type="entry name" value="ZN2_CY6_FUNGAL_1"/>
    <property type="match status" value="1"/>
</dbReference>
<dbReference type="InterPro" id="IPR007219">
    <property type="entry name" value="XnlR_reg_dom"/>
</dbReference>
<feature type="domain" description="Zn(2)-C6 fungal-type" evidence="5">
    <location>
        <begin position="19"/>
        <end position="48"/>
    </location>
</feature>
<dbReference type="GO" id="GO:0000981">
    <property type="term" value="F:DNA-binding transcription factor activity, RNA polymerase II-specific"/>
    <property type="evidence" value="ECO:0007669"/>
    <property type="project" value="InterPro"/>
</dbReference>
<evidence type="ECO:0000256" key="4">
    <source>
        <dbReference type="SAM" id="MobiDB-lite"/>
    </source>
</evidence>
<dbReference type="OrthoDB" id="435881at2759"/>
<dbReference type="Gene3D" id="4.10.240.10">
    <property type="entry name" value="Zn(2)-C6 fungal-type DNA-binding domain"/>
    <property type="match status" value="1"/>
</dbReference>
<dbReference type="InterPro" id="IPR001138">
    <property type="entry name" value="Zn2Cys6_DnaBD"/>
</dbReference>
<feature type="region of interest" description="Disordered" evidence="4">
    <location>
        <begin position="84"/>
        <end position="155"/>
    </location>
</feature>
<dbReference type="InParanoid" id="A0A136INS0"/>
<feature type="region of interest" description="Disordered" evidence="4">
    <location>
        <begin position="692"/>
        <end position="757"/>
    </location>
</feature>
<name>A0A136INS0_9PEZI</name>
<protein>
    <recommendedName>
        <fullName evidence="5">Zn(2)-C6 fungal-type domain-containing protein</fullName>
    </recommendedName>
</protein>
<gene>
    <name evidence="6" type="ORF">Micbo1qcDRAFT_34842</name>
</gene>
<proteinExistence type="predicted"/>
<feature type="compositionally biased region" description="Polar residues" evidence="4">
    <location>
        <begin position="138"/>
        <end position="149"/>
    </location>
</feature>
<dbReference type="InterPro" id="IPR036864">
    <property type="entry name" value="Zn2-C6_fun-type_DNA-bd_sf"/>
</dbReference>
<reference evidence="7" key="1">
    <citation type="submission" date="2016-02" db="EMBL/GenBank/DDBJ databases">
        <title>Draft genome sequence of Microdochium bolleyi, a fungal endophyte of beachgrass.</title>
        <authorList>
            <consortium name="DOE Joint Genome Institute"/>
            <person name="David A.S."/>
            <person name="May G."/>
            <person name="Haridas S."/>
            <person name="Lim J."/>
            <person name="Wang M."/>
            <person name="Labutti K."/>
            <person name="Lipzen A."/>
            <person name="Barry K."/>
            <person name="Grigoriev I.V."/>
        </authorList>
    </citation>
    <scope>NUCLEOTIDE SEQUENCE [LARGE SCALE GENOMIC DNA]</scope>
    <source>
        <strain evidence="7">J235TASD1</strain>
    </source>
</reference>
<feature type="compositionally biased region" description="Low complexity" evidence="4">
    <location>
        <begin position="90"/>
        <end position="107"/>
    </location>
</feature>
<dbReference type="Proteomes" id="UP000070501">
    <property type="component" value="Unassembled WGS sequence"/>
</dbReference>
<feature type="region of interest" description="Disordered" evidence="4">
    <location>
        <begin position="532"/>
        <end position="561"/>
    </location>
</feature>
<evidence type="ECO:0000256" key="2">
    <source>
        <dbReference type="ARBA" id="ARBA00022723"/>
    </source>
</evidence>
<keyword evidence="7" id="KW-1185">Reference proteome</keyword>
<feature type="region of interest" description="Disordered" evidence="4">
    <location>
        <begin position="173"/>
        <end position="195"/>
    </location>
</feature>
<dbReference type="PANTHER" id="PTHR31001:SF57">
    <property type="entry name" value="ZN(II)2CYS6 TRANSCRIPTION FACTOR (EUROFUNG)"/>
    <property type="match status" value="1"/>
</dbReference>
<evidence type="ECO:0000259" key="5">
    <source>
        <dbReference type="PROSITE" id="PS50048"/>
    </source>
</evidence>
<dbReference type="InterPro" id="IPR050613">
    <property type="entry name" value="Sec_Metabolite_Reg"/>
</dbReference>
<dbReference type="SMART" id="SM00066">
    <property type="entry name" value="GAL4"/>
    <property type="match status" value="1"/>
</dbReference>
<dbReference type="GO" id="GO:0003677">
    <property type="term" value="F:DNA binding"/>
    <property type="evidence" value="ECO:0007669"/>
    <property type="project" value="InterPro"/>
</dbReference>
<dbReference type="AlphaFoldDB" id="A0A136INS0"/>
<dbReference type="STRING" id="196109.A0A136INS0"/>
<evidence type="ECO:0000256" key="1">
    <source>
        <dbReference type="ARBA" id="ARBA00004123"/>
    </source>
</evidence>